<evidence type="ECO:0000313" key="1">
    <source>
        <dbReference type="EMBL" id="KAK7073154.1"/>
    </source>
</evidence>
<keyword evidence="2" id="KW-1185">Reference proteome</keyword>
<dbReference type="AlphaFoldDB" id="A0AAN8X583"/>
<evidence type="ECO:0000313" key="2">
    <source>
        <dbReference type="Proteomes" id="UP001381693"/>
    </source>
</evidence>
<protein>
    <submittedName>
        <fullName evidence="1">Uncharacterized protein</fullName>
    </submittedName>
</protein>
<proteinExistence type="predicted"/>
<gene>
    <name evidence="1" type="ORF">SK128_012017</name>
</gene>
<name>A0AAN8X583_HALRR</name>
<reference evidence="1 2" key="1">
    <citation type="submission" date="2023-11" db="EMBL/GenBank/DDBJ databases">
        <title>Halocaridina rubra genome assembly.</title>
        <authorList>
            <person name="Smith C."/>
        </authorList>
    </citation>
    <scope>NUCLEOTIDE SEQUENCE [LARGE SCALE GENOMIC DNA]</scope>
    <source>
        <strain evidence="1">EP-1</strain>
        <tissue evidence="1">Whole</tissue>
    </source>
</reference>
<organism evidence="1 2">
    <name type="scientific">Halocaridina rubra</name>
    <name type="common">Hawaiian red shrimp</name>
    <dbReference type="NCBI Taxonomy" id="373956"/>
    <lineage>
        <taxon>Eukaryota</taxon>
        <taxon>Metazoa</taxon>
        <taxon>Ecdysozoa</taxon>
        <taxon>Arthropoda</taxon>
        <taxon>Crustacea</taxon>
        <taxon>Multicrustacea</taxon>
        <taxon>Malacostraca</taxon>
        <taxon>Eumalacostraca</taxon>
        <taxon>Eucarida</taxon>
        <taxon>Decapoda</taxon>
        <taxon>Pleocyemata</taxon>
        <taxon>Caridea</taxon>
        <taxon>Atyoidea</taxon>
        <taxon>Atyidae</taxon>
        <taxon>Halocaridina</taxon>
    </lineage>
</organism>
<dbReference type="EMBL" id="JAXCGZ010013246">
    <property type="protein sequence ID" value="KAK7073154.1"/>
    <property type="molecule type" value="Genomic_DNA"/>
</dbReference>
<sequence length="115" mass="13101">MAPSPLESSTRPLRRSPYMPIASAVSLWSVDAHPSTDQTQRGLTSFIERKTEYPPWHVMFERENGVSGCRTRLSNVFDNQIPRSYVRTSLQTLVCRTAFDEPFDSVKPINNSIIK</sequence>
<dbReference type="Proteomes" id="UP001381693">
    <property type="component" value="Unassembled WGS sequence"/>
</dbReference>
<comment type="caution">
    <text evidence="1">The sequence shown here is derived from an EMBL/GenBank/DDBJ whole genome shotgun (WGS) entry which is preliminary data.</text>
</comment>
<accession>A0AAN8X583</accession>